<evidence type="ECO:0000256" key="4">
    <source>
        <dbReference type="ARBA" id="ARBA00023180"/>
    </source>
</evidence>
<comment type="similarity">
    <text evidence="1">Belongs to the peptidase S10 family.</text>
</comment>
<dbReference type="Gene3D" id="3.40.50.12670">
    <property type="match status" value="1"/>
</dbReference>
<dbReference type="FunFam" id="3.40.50.12670:FF:000001">
    <property type="entry name" value="Carboxypeptidase"/>
    <property type="match status" value="1"/>
</dbReference>
<dbReference type="Pfam" id="PF00450">
    <property type="entry name" value="Peptidase_S10"/>
    <property type="match status" value="1"/>
</dbReference>
<name>A0AAD7LI36_QUISA</name>
<dbReference type="PANTHER" id="PTHR11802:SF29">
    <property type="entry name" value="SERINE CARBOXYPEPTIDASE-LIKE 19"/>
    <property type="match status" value="1"/>
</dbReference>
<dbReference type="InterPro" id="IPR001563">
    <property type="entry name" value="Peptidase_S10"/>
</dbReference>
<keyword evidence="7" id="KW-1185">Reference proteome</keyword>
<dbReference type="InterPro" id="IPR029058">
    <property type="entry name" value="AB_hydrolase_fold"/>
</dbReference>
<dbReference type="PRINTS" id="PR00724">
    <property type="entry name" value="CRBOXYPTASEC"/>
</dbReference>
<dbReference type="GO" id="GO:0006508">
    <property type="term" value="P:proteolysis"/>
    <property type="evidence" value="ECO:0007669"/>
    <property type="project" value="InterPro"/>
</dbReference>
<evidence type="ECO:0000313" key="7">
    <source>
        <dbReference type="Proteomes" id="UP001163823"/>
    </source>
</evidence>
<accession>A0AAD7LI36</accession>
<gene>
    <name evidence="6" type="ORF">O6P43_019030</name>
</gene>
<protein>
    <submittedName>
        <fullName evidence="6">Serine carboxypeptidase</fullName>
    </submittedName>
</protein>
<comment type="caution">
    <text evidence="6">The sequence shown here is derived from an EMBL/GenBank/DDBJ whole genome shotgun (WGS) entry which is preliminary data.</text>
</comment>
<keyword evidence="3 5" id="KW-0732">Signal</keyword>
<dbReference type="GO" id="GO:0016752">
    <property type="term" value="F:sinapoyltransferase activity"/>
    <property type="evidence" value="ECO:0007669"/>
    <property type="project" value="UniProtKB-ARBA"/>
</dbReference>
<feature type="chain" id="PRO_5041941105" evidence="5">
    <location>
        <begin position="23"/>
        <end position="469"/>
    </location>
</feature>
<feature type="signal peptide" evidence="5">
    <location>
        <begin position="1"/>
        <end position="22"/>
    </location>
</feature>
<keyword evidence="6" id="KW-0378">Hydrolase</keyword>
<dbReference type="GO" id="GO:0004185">
    <property type="term" value="F:serine-type carboxypeptidase activity"/>
    <property type="evidence" value="ECO:0007669"/>
    <property type="project" value="InterPro"/>
</dbReference>
<keyword evidence="4" id="KW-0325">Glycoprotein</keyword>
<evidence type="ECO:0000256" key="1">
    <source>
        <dbReference type="ARBA" id="ARBA00009431"/>
    </source>
</evidence>
<dbReference type="FunFam" id="3.40.50.1820:FF:000148">
    <property type="entry name" value="Serine carboxypeptidase-like 11"/>
    <property type="match status" value="1"/>
</dbReference>
<dbReference type="Proteomes" id="UP001163823">
    <property type="component" value="Chromosome 8"/>
</dbReference>
<evidence type="ECO:0000256" key="2">
    <source>
        <dbReference type="ARBA" id="ARBA00022525"/>
    </source>
</evidence>
<evidence type="ECO:0000256" key="5">
    <source>
        <dbReference type="SAM" id="SignalP"/>
    </source>
</evidence>
<proteinExistence type="inferred from homology"/>
<dbReference type="AlphaFoldDB" id="A0AAD7LI36"/>
<dbReference type="KEGG" id="qsa:O6P43_019030"/>
<reference evidence="6" key="1">
    <citation type="journal article" date="2023" name="Science">
        <title>Elucidation of the pathway for biosynthesis of saponin adjuvants from the soapbark tree.</title>
        <authorList>
            <person name="Reed J."/>
            <person name="Orme A."/>
            <person name="El-Demerdash A."/>
            <person name="Owen C."/>
            <person name="Martin L.B.B."/>
            <person name="Misra R.C."/>
            <person name="Kikuchi S."/>
            <person name="Rejzek M."/>
            <person name="Martin A.C."/>
            <person name="Harkess A."/>
            <person name="Leebens-Mack J."/>
            <person name="Louveau T."/>
            <person name="Stephenson M.J."/>
            <person name="Osbourn A."/>
        </authorList>
    </citation>
    <scope>NUCLEOTIDE SEQUENCE</scope>
    <source>
        <strain evidence="6">S10</strain>
    </source>
</reference>
<dbReference type="EMBL" id="JARAOO010000008">
    <property type="protein sequence ID" value="KAJ7958277.1"/>
    <property type="molecule type" value="Genomic_DNA"/>
</dbReference>
<dbReference type="SUPFAM" id="SSF53474">
    <property type="entry name" value="alpha/beta-Hydrolases"/>
    <property type="match status" value="1"/>
</dbReference>
<dbReference type="PANTHER" id="PTHR11802">
    <property type="entry name" value="SERINE PROTEASE FAMILY S10 SERINE CARBOXYPEPTIDASE"/>
    <property type="match status" value="1"/>
</dbReference>
<sequence length="469" mass="53594">MPYSYHSSCILLLLLILQTCSQLVVSHSLVKFLPGFHGHLPFELETGYVGVGDSEDVQLFYYFIKSERNPKNDPLMLWLTGGHGCSGLSSILFEIGPISVRYEVYNGSLPNLEIRPQTWTKVCNIIFLDLPVGTGFSYAKTQDVSQPSDSQQVYHAHQFLRKWLSDHPDFLSNQFYIGGDSYSGIIVPALVQEVSNANENGIEPLINLKGYLLGNPTTDTSNDLDYYTIQFSHGMGLISDELYESLKKNCIGEYQNVDPNNDLCSRDKQEFEECVSGLNNAHILEPSCDLVSPKPWEILWKRRYLNEKLETSLNSQLSLPFYGCRNYGYLLCIYWANDDIVREALQIRKGSVGKWQRCNYDLPYMIEILSSFPYHVNLSRKGYRSLVYSGDHDKVVPFLGTQAWIRSLNYSIIDDWRPWHVKGQVAGYTRTYSNRMTFATVKGGGHTAPEYKPDECFAMFNRWISENPL</sequence>
<evidence type="ECO:0000256" key="3">
    <source>
        <dbReference type="ARBA" id="ARBA00022729"/>
    </source>
</evidence>
<dbReference type="GO" id="GO:0019748">
    <property type="term" value="P:secondary metabolic process"/>
    <property type="evidence" value="ECO:0007669"/>
    <property type="project" value="UniProtKB-ARBA"/>
</dbReference>
<evidence type="ECO:0000313" key="6">
    <source>
        <dbReference type="EMBL" id="KAJ7958277.1"/>
    </source>
</evidence>
<keyword evidence="6" id="KW-0121">Carboxypeptidase</keyword>
<dbReference type="Gene3D" id="3.40.50.1820">
    <property type="entry name" value="alpha/beta hydrolase"/>
    <property type="match status" value="1"/>
</dbReference>
<keyword evidence="2" id="KW-0964">Secreted</keyword>
<organism evidence="6 7">
    <name type="scientific">Quillaja saponaria</name>
    <name type="common">Soap bark tree</name>
    <dbReference type="NCBI Taxonomy" id="32244"/>
    <lineage>
        <taxon>Eukaryota</taxon>
        <taxon>Viridiplantae</taxon>
        <taxon>Streptophyta</taxon>
        <taxon>Embryophyta</taxon>
        <taxon>Tracheophyta</taxon>
        <taxon>Spermatophyta</taxon>
        <taxon>Magnoliopsida</taxon>
        <taxon>eudicotyledons</taxon>
        <taxon>Gunneridae</taxon>
        <taxon>Pentapetalae</taxon>
        <taxon>rosids</taxon>
        <taxon>fabids</taxon>
        <taxon>Fabales</taxon>
        <taxon>Quillajaceae</taxon>
        <taxon>Quillaja</taxon>
    </lineage>
</organism>
<keyword evidence="6" id="KW-0645">Protease</keyword>